<keyword evidence="3" id="KW-1185">Reference proteome</keyword>
<proteinExistence type="predicted"/>
<accession>A0AAD5WK44</accession>
<evidence type="ECO:0000313" key="3">
    <source>
        <dbReference type="Proteomes" id="UP001196413"/>
    </source>
</evidence>
<feature type="compositionally biased region" description="Basic and acidic residues" evidence="1">
    <location>
        <begin position="68"/>
        <end position="81"/>
    </location>
</feature>
<feature type="compositionally biased region" description="Basic residues" evidence="1">
    <location>
        <begin position="47"/>
        <end position="67"/>
    </location>
</feature>
<organism evidence="2 3">
    <name type="scientific">Parelaphostrongylus tenuis</name>
    <name type="common">Meningeal worm</name>
    <dbReference type="NCBI Taxonomy" id="148309"/>
    <lineage>
        <taxon>Eukaryota</taxon>
        <taxon>Metazoa</taxon>
        <taxon>Ecdysozoa</taxon>
        <taxon>Nematoda</taxon>
        <taxon>Chromadorea</taxon>
        <taxon>Rhabditida</taxon>
        <taxon>Rhabditina</taxon>
        <taxon>Rhabditomorpha</taxon>
        <taxon>Strongyloidea</taxon>
        <taxon>Metastrongylidae</taxon>
        <taxon>Parelaphostrongylus</taxon>
    </lineage>
</organism>
<dbReference type="EMBL" id="JAHQIW010007176">
    <property type="protein sequence ID" value="KAJ1372725.1"/>
    <property type="molecule type" value="Genomic_DNA"/>
</dbReference>
<dbReference type="Proteomes" id="UP001196413">
    <property type="component" value="Unassembled WGS sequence"/>
</dbReference>
<feature type="region of interest" description="Disordered" evidence="1">
    <location>
        <begin position="1"/>
        <end position="81"/>
    </location>
</feature>
<protein>
    <submittedName>
        <fullName evidence="2">Uncharacterized protein</fullName>
    </submittedName>
</protein>
<evidence type="ECO:0000313" key="2">
    <source>
        <dbReference type="EMBL" id="KAJ1372725.1"/>
    </source>
</evidence>
<reference evidence="2" key="1">
    <citation type="submission" date="2021-06" db="EMBL/GenBank/DDBJ databases">
        <title>Parelaphostrongylus tenuis whole genome reference sequence.</title>
        <authorList>
            <person name="Garwood T.J."/>
            <person name="Larsen P.A."/>
            <person name="Fountain-Jones N.M."/>
            <person name="Garbe J.R."/>
            <person name="Macchietto M.G."/>
            <person name="Kania S.A."/>
            <person name="Gerhold R.W."/>
            <person name="Richards J.E."/>
            <person name="Wolf T.M."/>
        </authorList>
    </citation>
    <scope>NUCLEOTIDE SEQUENCE</scope>
    <source>
        <strain evidence="2">MNPRO001-30</strain>
        <tissue evidence="2">Meninges</tissue>
    </source>
</reference>
<sequence>MASDSSDTSEEKQVDTQQRAPPKRGGNTGAQKHASGESHEDVAPTAKKSKRSGSRKKSPSKPKKSQIKGKDSKKVEITKEG</sequence>
<dbReference type="AlphaFoldDB" id="A0AAD5WK44"/>
<name>A0AAD5WK44_PARTN</name>
<comment type="caution">
    <text evidence="2">The sequence shown here is derived from an EMBL/GenBank/DDBJ whole genome shotgun (WGS) entry which is preliminary data.</text>
</comment>
<gene>
    <name evidence="2" type="ORF">KIN20_034960</name>
</gene>
<evidence type="ECO:0000256" key="1">
    <source>
        <dbReference type="SAM" id="MobiDB-lite"/>
    </source>
</evidence>